<dbReference type="Proteomes" id="UP001470230">
    <property type="component" value="Unassembled WGS sequence"/>
</dbReference>
<keyword evidence="6" id="KW-1133">Transmembrane helix</keyword>
<keyword evidence="3 5" id="KW-0808">Transferase</keyword>
<dbReference type="PROSITE" id="PS00379">
    <property type="entry name" value="CDP_ALCOHOL_P_TRANSF"/>
    <property type="match status" value="1"/>
</dbReference>
<evidence type="ECO:0000256" key="4">
    <source>
        <dbReference type="ARBA" id="ARBA00023136"/>
    </source>
</evidence>
<dbReference type="EMBL" id="JAPFFF010000006">
    <property type="protein sequence ID" value="KAK8887892.1"/>
    <property type="molecule type" value="Genomic_DNA"/>
</dbReference>
<evidence type="ECO:0000313" key="7">
    <source>
        <dbReference type="EMBL" id="KAK8887892.1"/>
    </source>
</evidence>
<feature type="transmembrane region" description="Helical" evidence="6">
    <location>
        <begin position="142"/>
        <end position="158"/>
    </location>
</feature>
<evidence type="ECO:0008006" key="9">
    <source>
        <dbReference type="Google" id="ProtNLM"/>
    </source>
</evidence>
<keyword evidence="4 6" id="KW-0472">Membrane</keyword>
<accession>A0ABR2KAG3</accession>
<name>A0ABR2KAG3_9EUKA</name>
<evidence type="ECO:0000256" key="6">
    <source>
        <dbReference type="SAM" id="Phobius"/>
    </source>
</evidence>
<dbReference type="InterPro" id="IPR048254">
    <property type="entry name" value="CDP_ALCOHOL_P_TRANSF_CS"/>
</dbReference>
<dbReference type="PANTHER" id="PTHR10414:SF37">
    <property type="entry name" value="BB IN A BOXCAR, ISOFORM C"/>
    <property type="match status" value="1"/>
</dbReference>
<dbReference type="PIRSF" id="PIRSF015665">
    <property type="entry name" value="CHOPT"/>
    <property type="match status" value="1"/>
</dbReference>
<feature type="transmembrane region" description="Helical" evidence="6">
    <location>
        <begin position="300"/>
        <end position="316"/>
    </location>
</feature>
<feature type="transmembrane region" description="Helical" evidence="6">
    <location>
        <begin position="265"/>
        <end position="288"/>
    </location>
</feature>
<feature type="transmembrane region" description="Helical" evidence="6">
    <location>
        <begin position="75"/>
        <end position="93"/>
    </location>
</feature>
<keyword evidence="6" id="KW-0812">Transmembrane</keyword>
<dbReference type="InterPro" id="IPR043130">
    <property type="entry name" value="CDP-OH_PTrfase_TM_dom"/>
</dbReference>
<keyword evidence="8" id="KW-1185">Reference proteome</keyword>
<dbReference type="Gene3D" id="1.20.120.1760">
    <property type="match status" value="1"/>
</dbReference>
<evidence type="ECO:0000256" key="2">
    <source>
        <dbReference type="ARBA" id="ARBA00010441"/>
    </source>
</evidence>
<evidence type="ECO:0000256" key="1">
    <source>
        <dbReference type="ARBA" id="ARBA00004370"/>
    </source>
</evidence>
<dbReference type="InterPro" id="IPR014472">
    <property type="entry name" value="CHOPT"/>
</dbReference>
<feature type="transmembrane region" description="Helical" evidence="6">
    <location>
        <begin position="202"/>
        <end position="223"/>
    </location>
</feature>
<comment type="subcellular location">
    <subcellularLocation>
        <location evidence="1">Membrane</location>
    </subcellularLocation>
</comment>
<gene>
    <name evidence="7" type="ORF">M9Y10_038951</name>
</gene>
<comment type="similarity">
    <text evidence="2 5">Belongs to the CDP-alcohol phosphatidyltransferase class-I family.</text>
</comment>
<dbReference type="PANTHER" id="PTHR10414">
    <property type="entry name" value="ETHANOLAMINEPHOSPHOTRANSFERASE"/>
    <property type="match status" value="1"/>
</dbReference>
<dbReference type="InterPro" id="IPR000462">
    <property type="entry name" value="CDP-OH_P_trans"/>
</dbReference>
<sequence>MGFSEEEIAVAKRYKYNGKDDSIFVKLFYRKFWDWAITFMPIWIAPNLITLIGFFFELFSFALSFYYSDGLAKPMPSWVCFVNGISLFIYQLMDNLDGRQARRTGSSSPLGQFFDHGCDAITGVSELFKVAASFNLGVSKKTFYFIFLMGFGFFFTSWEEYVTHRFYLGPINGPDEGLTLIWIGHIVVGFFPELHHFGHSTLVKIIFIISVILTVGGILLNVIRQAINNKQIAKTAVLSSFPCIISTVIFVILEETNKTAQNNVFFIMSAGYLLQYGAQVLITSFLVGRSPIRLFNIQKILLWAVAIAVILSPQIGDYPHFWTYYYFAIVGIMLVYDIEVITGLSKGLEIHPFKIKPKQQQ</sequence>
<evidence type="ECO:0000256" key="3">
    <source>
        <dbReference type="ARBA" id="ARBA00022679"/>
    </source>
</evidence>
<organism evidence="7 8">
    <name type="scientific">Tritrichomonas musculus</name>
    <dbReference type="NCBI Taxonomy" id="1915356"/>
    <lineage>
        <taxon>Eukaryota</taxon>
        <taxon>Metamonada</taxon>
        <taxon>Parabasalia</taxon>
        <taxon>Tritrichomonadida</taxon>
        <taxon>Tritrichomonadidae</taxon>
        <taxon>Tritrichomonas</taxon>
    </lineage>
</organism>
<reference evidence="7 8" key="1">
    <citation type="submission" date="2024-04" db="EMBL/GenBank/DDBJ databases">
        <title>Tritrichomonas musculus Genome.</title>
        <authorList>
            <person name="Alves-Ferreira E."/>
            <person name="Grigg M."/>
            <person name="Lorenzi H."/>
            <person name="Galac M."/>
        </authorList>
    </citation>
    <scope>NUCLEOTIDE SEQUENCE [LARGE SCALE GENOMIC DNA]</scope>
    <source>
        <strain evidence="7 8">EAF2021</strain>
    </source>
</reference>
<evidence type="ECO:0000256" key="5">
    <source>
        <dbReference type="RuleBase" id="RU003750"/>
    </source>
</evidence>
<protein>
    <recommendedName>
        <fullName evidence="9">CDP-alcohol phosphatidyltransferase family protein</fullName>
    </recommendedName>
</protein>
<proteinExistence type="inferred from homology"/>
<evidence type="ECO:0000313" key="8">
    <source>
        <dbReference type="Proteomes" id="UP001470230"/>
    </source>
</evidence>
<comment type="caution">
    <text evidence="7">The sequence shown here is derived from an EMBL/GenBank/DDBJ whole genome shotgun (WGS) entry which is preliminary data.</text>
</comment>
<feature type="transmembrane region" description="Helical" evidence="6">
    <location>
        <begin position="32"/>
        <end position="55"/>
    </location>
</feature>
<dbReference type="Pfam" id="PF01066">
    <property type="entry name" value="CDP-OH_P_transf"/>
    <property type="match status" value="1"/>
</dbReference>
<feature type="transmembrane region" description="Helical" evidence="6">
    <location>
        <begin position="322"/>
        <end position="344"/>
    </location>
</feature>
<feature type="transmembrane region" description="Helical" evidence="6">
    <location>
        <begin position="235"/>
        <end position="253"/>
    </location>
</feature>